<evidence type="ECO:0000313" key="3">
    <source>
        <dbReference type="Proteomes" id="UP000250235"/>
    </source>
</evidence>
<gene>
    <name evidence="2" type="ORF">F511_35305</name>
</gene>
<keyword evidence="3" id="KW-1185">Reference proteome</keyword>
<sequence length="114" mass="13652">MFKCEDEPSADIKRRSNMTEERTADEIYKEEPTANERYEENQQLSEQLVSEVLSEQLLNNVMTKRRQQLSEQLLNNLLNYSDAINHYQWKESMAEIESYKCLNLRGQDQYYFGK</sequence>
<feature type="region of interest" description="Disordered" evidence="1">
    <location>
        <begin position="1"/>
        <end position="37"/>
    </location>
</feature>
<evidence type="ECO:0000256" key="1">
    <source>
        <dbReference type="SAM" id="MobiDB-lite"/>
    </source>
</evidence>
<dbReference type="EMBL" id="KV003341">
    <property type="protein sequence ID" value="KZV36617.1"/>
    <property type="molecule type" value="Genomic_DNA"/>
</dbReference>
<name>A0A2Z7BWJ7_9LAMI</name>
<accession>A0A2Z7BWJ7</accession>
<reference evidence="2 3" key="1">
    <citation type="journal article" date="2015" name="Proc. Natl. Acad. Sci. U.S.A.">
        <title>The resurrection genome of Boea hygrometrica: A blueprint for survival of dehydration.</title>
        <authorList>
            <person name="Xiao L."/>
            <person name="Yang G."/>
            <person name="Zhang L."/>
            <person name="Yang X."/>
            <person name="Zhao S."/>
            <person name="Ji Z."/>
            <person name="Zhou Q."/>
            <person name="Hu M."/>
            <person name="Wang Y."/>
            <person name="Chen M."/>
            <person name="Xu Y."/>
            <person name="Jin H."/>
            <person name="Xiao X."/>
            <person name="Hu G."/>
            <person name="Bao F."/>
            <person name="Hu Y."/>
            <person name="Wan P."/>
            <person name="Li L."/>
            <person name="Deng X."/>
            <person name="Kuang T."/>
            <person name="Xiang C."/>
            <person name="Zhu J.K."/>
            <person name="Oliver M.J."/>
            <person name="He Y."/>
        </authorList>
    </citation>
    <scope>NUCLEOTIDE SEQUENCE [LARGE SCALE GENOMIC DNA]</scope>
    <source>
        <strain evidence="3">cv. XS01</strain>
    </source>
</reference>
<dbReference type="Proteomes" id="UP000250235">
    <property type="component" value="Unassembled WGS sequence"/>
</dbReference>
<organism evidence="2 3">
    <name type="scientific">Dorcoceras hygrometricum</name>
    <dbReference type="NCBI Taxonomy" id="472368"/>
    <lineage>
        <taxon>Eukaryota</taxon>
        <taxon>Viridiplantae</taxon>
        <taxon>Streptophyta</taxon>
        <taxon>Embryophyta</taxon>
        <taxon>Tracheophyta</taxon>
        <taxon>Spermatophyta</taxon>
        <taxon>Magnoliopsida</taxon>
        <taxon>eudicotyledons</taxon>
        <taxon>Gunneridae</taxon>
        <taxon>Pentapetalae</taxon>
        <taxon>asterids</taxon>
        <taxon>lamiids</taxon>
        <taxon>Lamiales</taxon>
        <taxon>Gesneriaceae</taxon>
        <taxon>Didymocarpoideae</taxon>
        <taxon>Trichosporeae</taxon>
        <taxon>Loxocarpinae</taxon>
        <taxon>Dorcoceras</taxon>
    </lineage>
</organism>
<protein>
    <submittedName>
        <fullName evidence="2">Protein transport protein Sec24-like-like</fullName>
    </submittedName>
</protein>
<proteinExistence type="predicted"/>
<dbReference type="AlphaFoldDB" id="A0A2Z7BWJ7"/>
<evidence type="ECO:0000313" key="2">
    <source>
        <dbReference type="EMBL" id="KZV36617.1"/>
    </source>
</evidence>